<dbReference type="InterPro" id="IPR028965">
    <property type="entry name" value="Imm7"/>
</dbReference>
<gene>
    <name evidence="1" type="ORF">YHS_08730</name>
</gene>
<accession>A0A1B8PQV7</accession>
<protein>
    <submittedName>
        <fullName evidence="1">Uncharacterized protein</fullName>
    </submittedName>
</protein>
<name>A0A1B8PQV7_FAUOS</name>
<dbReference type="AlphaFoldDB" id="A0A1B8PQV7"/>
<proteinExistence type="predicted"/>
<dbReference type="Pfam" id="PF15585">
    <property type="entry name" value="Imm7"/>
    <property type="match status" value="1"/>
</dbReference>
<sequence>MKMIEYYGWVCVREGFNEANESEEMMGKIWQEFLSKIDMTFKNLENPQIKTGILNGNYQFMIFGFHNHKSQEFFDVLEIYQWLAKNAVGSYGLLHYFDDEDKAGFDNQFQVYSLKKGKFECQQDKLLSPYFNEIEDRK</sequence>
<reference evidence="1" key="1">
    <citation type="submission" date="2017-11" db="EMBL/GenBank/DDBJ databases">
        <title>Complete Genome Sequence from Moraxella oslensis YHS isolated from human skin.</title>
        <authorList>
            <person name="Lee K."/>
            <person name="Lim J.Y."/>
            <person name="Hwang I."/>
        </authorList>
    </citation>
    <scope>NUCLEOTIDE SEQUENCE</scope>
    <source>
        <strain evidence="1">YHS</strain>
    </source>
</reference>
<dbReference type="OrthoDB" id="4557988at2"/>
<organism evidence="1">
    <name type="scientific">Faucicola osloensis</name>
    <name type="common">Moraxella osloensis</name>
    <dbReference type="NCBI Taxonomy" id="34062"/>
    <lineage>
        <taxon>Bacteria</taxon>
        <taxon>Pseudomonadati</taxon>
        <taxon>Pseudomonadota</taxon>
        <taxon>Gammaproteobacteria</taxon>
        <taxon>Moraxellales</taxon>
        <taxon>Moraxellaceae</taxon>
        <taxon>Faucicola</taxon>
    </lineage>
</organism>
<evidence type="ECO:0000313" key="1">
    <source>
        <dbReference type="EMBL" id="ATQ83899.1"/>
    </source>
</evidence>
<dbReference type="EMBL" id="CP024176">
    <property type="protein sequence ID" value="ATQ83899.1"/>
    <property type="molecule type" value="Genomic_DNA"/>
</dbReference>